<dbReference type="Gene3D" id="3.40.50.300">
    <property type="entry name" value="P-loop containing nucleotide triphosphate hydrolases"/>
    <property type="match status" value="2"/>
</dbReference>
<proteinExistence type="predicted"/>
<dbReference type="Proteomes" id="UP000198889">
    <property type="component" value="Unassembled WGS sequence"/>
</dbReference>
<dbReference type="SUPFAM" id="SSF52540">
    <property type="entry name" value="P-loop containing nucleoside triphosphate hydrolases"/>
    <property type="match status" value="1"/>
</dbReference>
<evidence type="ECO:0000259" key="2">
    <source>
        <dbReference type="Pfam" id="PF02463"/>
    </source>
</evidence>
<dbReference type="EMBL" id="FMTP01000010">
    <property type="protein sequence ID" value="SCW95828.1"/>
    <property type="molecule type" value="Genomic_DNA"/>
</dbReference>
<dbReference type="AlphaFoldDB" id="A0A1G4UQ94"/>
<organism evidence="3 4">
    <name type="scientific">Ancylobacter rudongensis</name>
    <dbReference type="NCBI Taxonomy" id="177413"/>
    <lineage>
        <taxon>Bacteria</taxon>
        <taxon>Pseudomonadati</taxon>
        <taxon>Pseudomonadota</taxon>
        <taxon>Alphaproteobacteria</taxon>
        <taxon>Hyphomicrobiales</taxon>
        <taxon>Xanthobacteraceae</taxon>
        <taxon>Ancylobacter</taxon>
    </lineage>
</organism>
<feature type="domain" description="RecF/RecN/SMC N-terminal" evidence="2">
    <location>
        <begin position="41"/>
        <end position="620"/>
    </location>
</feature>
<evidence type="ECO:0000313" key="3">
    <source>
        <dbReference type="EMBL" id="SCW95828.1"/>
    </source>
</evidence>
<dbReference type="PANTHER" id="PTHR32114:SF2">
    <property type="entry name" value="ABC TRANSPORTER ABCH.3"/>
    <property type="match status" value="1"/>
</dbReference>
<accession>A0A1G4UQ94</accession>
<dbReference type="STRING" id="177413.SAMN05660859_0128"/>
<dbReference type="Pfam" id="PF02463">
    <property type="entry name" value="SMC_N"/>
    <property type="match status" value="1"/>
</dbReference>
<keyword evidence="4" id="KW-1185">Reference proteome</keyword>
<dbReference type="InterPro" id="IPR003395">
    <property type="entry name" value="RecF/RecN/SMC_N"/>
</dbReference>
<evidence type="ECO:0000256" key="1">
    <source>
        <dbReference type="SAM" id="Coils"/>
    </source>
</evidence>
<evidence type="ECO:0000313" key="4">
    <source>
        <dbReference type="Proteomes" id="UP000198889"/>
    </source>
</evidence>
<protein>
    <submittedName>
        <fullName evidence="3">RecF/RecN/SMC N terminal domain-containing protein</fullName>
    </submittedName>
</protein>
<dbReference type="InterPro" id="IPR027417">
    <property type="entry name" value="P-loop_NTPase"/>
</dbReference>
<gene>
    <name evidence="3" type="ORF">SAMN05660859_0128</name>
</gene>
<sequence>MNFPELEIENFLAITSAKVELADRGLVLIQGVNHDDTSTLSNGAGKSSIPDALCWCWFGTTARGASGDEVINDIAGKGTRVMSKLVDGHLTYTATRHRKHKTGKNTFTLSVFDGLKETNLTKGTEKLTQEVANQIIGASLEVFAGSIYAGQEQMPDLPAMTDKQLKLLIEEAAGVTALEGAYKKAREDFSAAQAVLGEIDLAITTLASSLTWIEGQIASTQAESARWLTNRDAQIEQMKTQAGAIVAKIRALDIEMKSLPDAETLKTAIAGLDARIGAVSAENTRLAELEREVMAAALMEKAKRNQLNVTSLSLQSATKGLANIRHQIGCPCSSCGRPLTEAELGSTTQAQQARIDELNETIATLTREIGEAENTHKRAQAAVDTFKLSMTDISAASAERAALTAEMNTVNAKLHERETLLASATVARDQIVAKAKEASPHLSQLAKLEAERTDVAAKIALKQKVRAEQEAKVAVEAEVVKVFGPAGVRAHILDEVTPFLNAQTAQYLSTLSDGNIEAIWSTLTPNAKGELKEKFSIDVVNATGGKIFKSLSGGEKRKVRVATALALQDLVATRASKPIDLFIGDEIDDALDPAGIERLTMILEDKARERGSVFVISHNELSDYIRQTLVIEKKGGKTIITGNAA</sequence>
<reference evidence="4" key="1">
    <citation type="submission" date="2016-10" db="EMBL/GenBank/DDBJ databases">
        <authorList>
            <person name="Varghese N."/>
            <person name="Submissions S."/>
        </authorList>
    </citation>
    <scope>NUCLEOTIDE SEQUENCE [LARGE SCALE GENOMIC DNA]</scope>
    <source>
        <strain evidence="4">CGMCC 1.1761</strain>
    </source>
</reference>
<dbReference type="PANTHER" id="PTHR32114">
    <property type="entry name" value="ABC TRANSPORTER ABCH.3"/>
    <property type="match status" value="1"/>
</dbReference>
<keyword evidence="1" id="KW-0175">Coiled coil</keyword>
<feature type="coiled-coil region" evidence="1">
    <location>
        <begin position="348"/>
        <end position="413"/>
    </location>
</feature>
<name>A0A1G4UQ94_9HYPH</name>
<dbReference type="RefSeq" id="WP_162841856.1">
    <property type="nucleotide sequence ID" value="NZ_FMTP01000010.1"/>
</dbReference>